<dbReference type="EMBL" id="EF710655">
    <property type="protein sequence ID" value="ACE75355.1"/>
    <property type="molecule type" value="Genomic_DNA"/>
</dbReference>
<evidence type="ECO:0000259" key="1">
    <source>
        <dbReference type="PROSITE" id="PS50055"/>
    </source>
</evidence>
<protein>
    <submittedName>
        <fullName evidence="3">Protein tyrosine phosphatase</fullName>
    </submittedName>
</protein>
<organism evidence="3">
    <name type="scientific">Glyptapanteles indiensis</name>
    <name type="common">Parasitoid wasp</name>
    <dbReference type="NCBI Taxonomy" id="92994"/>
    <lineage>
        <taxon>Eukaryota</taxon>
        <taxon>Metazoa</taxon>
        <taxon>Ecdysozoa</taxon>
        <taxon>Arthropoda</taxon>
        <taxon>Hexapoda</taxon>
        <taxon>Insecta</taxon>
        <taxon>Pterygota</taxon>
        <taxon>Neoptera</taxon>
        <taxon>Endopterygota</taxon>
        <taxon>Hymenoptera</taxon>
        <taxon>Apocrita</taxon>
        <taxon>Ichneumonoidea</taxon>
        <taxon>Braconidae</taxon>
        <taxon>Microgastrinae</taxon>
        <taxon>Glyptapanteles</taxon>
    </lineage>
</organism>
<sequence>MKPNDCEVSTFENLWARANQGNFSSLVWEEYQGIVNTQQSGTWKAFVKPKNRDKNRSSFVPCWDHTRVISLSYDFGISNYIHANYVDGFKDKRKFICTQAPTMNTVKSFWRMLWNENSRIIVMLMNLTFDNEEQCFPYWHREENGVINIGDYTIMTKTQRTGSHIITTDLLLVNKFSGESREIRHLSYTDWTNEGIPGNPSQFYEFVRRVNEVRSAVIRRLKIHHRQLGPIVVHCTTGIGRTGIFCTTDIALFQMINTLRVSLPAVVRSIRQQRHSSVIIPEQYFFCYRVVLHFISILKKKTKMRRNKLQLPNSNEIDMMQLTD</sequence>
<proteinExistence type="predicted"/>
<dbReference type="SUPFAM" id="SSF52799">
    <property type="entry name" value="(Phosphotyrosine protein) phosphatases II"/>
    <property type="match status" value="1"/>
</dbReference>
<dbReference type="SMART" id="SM00404">
    <property type="entry name" value="PTPc_motif"/>
    <property type="match status" value="1"/>
</dbReference>
<dbReference type="SMART" id="SM00194">
    <property type="entry name" value="PTPc"/>
    <property type="match status" value="1"/>
</dbReference>
<dbReference type="PROSITE" id="PS00383">
    <property type="entry name" value="TYR_PHOSPHATASE_1"/>
    <property type="match status" value="1"/>
</dbReference>
<dbReference type="InterPro" id="IPR000387">
    <property type="entry name" value="Tyr_Pase_dom"/>
</dbReference>
<dbReference type="GO" id="GO:0004725">
    <property type="term" value="F:protein tyrosine phosphatase activity"/>
    <property type="evidence" value="ECO:0007669"/>
    <property type="project" value="InterPro"/>
</dbReference>
<dbReference type="PROSITE" id="PS50056">
    <property type="entry name" value="TYR_PHOSPHATASE_2"/>
    <property type="match status" value="1"/>
</dbReference>
<dbReference type="InterPro" id="IPR029021">
    <property type="entry name" value="Prot-tyrosine_phosphatase-like"/>
</dbReference>
<dbReference type="Pfam" id="PF00102">
    <property type="entry name" value="Y_phosphatase"/>
    <property type="match status" value="1"/>
</dbReference>
<dbReference type="PANTHER" id="PTHR19134">
    <property type="entry name" value="RECEPTOR-TYPE TYROSINE-PROTEIN PHOSPHATASE"/>
    <property type="match status" value="1"/>
</dbReference>
<dbReference type="GO" id="GO:0009653">
    <property type="term" value="P:anatomical structure morphogenesis"/>
    <property type="evidence" value="ECO:0007669"/>
    <property type="project" value="UniProtKB-ARBA"/>
</dbReference>
<dbReference type="InterPro" id="IPR003595">
    <property type="entry name" value="Tyr_Pase_cat"/>
</dbReference>
<feature type="domain" description="Tyrosine-protein phosphatase" evidence="1">
    <location>
        <begin position="27"/>
        <end position="294"/>
    </location>
</feature>
<name>B7S8Y0_GLYIN</name>
<gene>
    <name evidence="3" type="ORF">GIP_L2_0060</name>
</gene>
<dbReference type="AlphaFoldDB" id="B7S8Y0"/>
<dbReference type="PANTHER" id="PTHR19134:SF449">
    <property type="entry name" value="TYROSINE-PROTEIN PHOSPHATASE 1"/>
    <property type="match status" value="1"/>
</dbReference>
<feature type="domain" description="Tyrosine specific protein phosphatases" evidence="2">
    <location>
        <begin position="204"/>
        <end position="285"/>
    </location>
</feature>
<accession>B7S8Y0</accession>
<dbReference type="PRINTS" id="PR00700">
    <property type="entry name" value="PRTYPHPHTASE"/>
</dbReference>
<dbReference type="InterPro" id="IPR050348">
    <property type="entry name" value="Protein-Tyr_Phosphatase"/>
</dbReference>
<dbReference type="CDD" id="cd00047">
    <property type="entry name" value="PTPc"/>
    <property type="match status" value="1"/>
</dbReference>
<dbReference type="PROSITE" id="PS50055">
    <property type="entry name" value="TYR_PHOSPHATASE_PTP"/>
    <property type="match status" value="1"/>
</dbReference>
<evidence type="ECO:0000259" key="2">
    <source>
        <dbReference type="PROSITE" id="PS50056"/>
    </source>
</evidence>
<dbReference type="GO" id="GO:0048666">
    <property type="term" value="P:neuron development"/>
    <property type="evidence" value="ECO:0007669"/>
    <property type="project" value="UniProtKB-ARBA"/>
</dbReference>
<dbReference type="InterPro" id="IPR016130">
    <property type="entry name" value="Tyr_Pase_AS"/>
</dbReference>
<reference evidence="3" key="1">
    <citation type="submission" date="2007-06" db="EMBL/GenBank/DDBJ databases">
        <title>Bracovirus Evolution: Comparative Genomics of Multiple Viral and Proviral Genomes.</title>
        <authorList>
            <person name="Desjardins C.A."/>
            <person name="Gundersen-Rindal D.E."/>
            <person name="Hostetler J.B."/>
            <person name="Tallon L.J."/>
            <person name="Utterback T.R."/>
            <person name="Fuester R.W."/>
            <person name="Schatz M.C."/>
            <person name="Pedroni M.J."/>
            <person name="Fadrosh D.W."/>
            <person name="Haas B.J."/>
            <person name="Toms B.S."/>
            <person name="Chen D."/>
            <person name="Nene V."/>
        </authorList>
    </citation>
    <scope>NUCLEOTIDE SEQUENCE</scope>
</reference>
<dbReference type="Gene3D" id="3.90.190.10">
    <property type="entry name" value="Protein tyrosine phosphatase superfamily"/>
    <property type="match status" value="1"/>
</dbReference>
<evidence type="ECO:0000313" key="3">
    <source>
        <dbReference type="EMBL" id="ACE75355.1"/>
    </source>
</evidence>
<dbReference type="InterPro" id="IPR000242">
    <property type="entry name" value="PTP_cat"/>
</dbReference>